<proteinExistence type="predicted"/>
<reference evidence="1" key="2">
    <citation type="submission" date="2020-09" db="EMBL/GenBank/DDBJ databases">
        <authorList>
            <person name="Sun Q."/>
            <person name="Zhou Y."/>
        </authorList>
    </citation>
    <scope>NUCLEOTIDE SEQUENCE</scope>
    <source>
        <strain evidence="1">CGMCC 1.15371</strain>
    </source>
</reference>
<sequence>MIVFGLILLILLVLLAIVFFFIAFGVVKVMVDGRVINMNIEFNVSVRFCGLRLLKIEWPDNDMVHGSSLVQWFQRFMEKSEIAEQIEKRSIHTILGGIKDLMQHEKWPKEIEQLTIKSLRLSHIYWYSTVGLGEADRTAVSVGILWALKSNLLSTMNRVLKGKMTKPVLQVHPDYSEKLGFRTHFKCMIRFRLGHAISKALKIVKDKKRRQETCQKNIQYKV</sequence>
<comment type="caution">
    <text evidence="1">The sequence shown here is derived from an EMBL/GenBank/DDBJ whole genome shotgun (WGS) entry which is preliminary data.</text>
</comment>
<evidence type="ECO:0000313" key="1">
    <source>
        <dbReference type="EMBL" id="GGE52158.1"/>
    </source>
</evidence>
<dbReference type="EMBL" id="BMIR01000020">
    <property type="protein sequence ID" value="GGE52158.1"/>
    <property type="molecule type" value="Genomic_DNA"/>
</dbReference>
<evidence type="ECO:0008006" key="3">
    <source>
        <dbReference type="Google" id="ProtNLM"/>
    </source>
</evidence>
<gene>
    <name evidence="1" type="ORF">GCM10011391_33730</name>
</gene>
<dbReference type="Pfam" id="PF11167">
    <property type="entry name" value="DUF2953"/>
    <property type="match status" value="1"/>
</dbReference>
<accession>A0A8J3DZW3</accession>
<dbReference type="RefSeq" id="WP_188697100.1">
    <property type="nucleotide sequence ID" value="NZ_BMIR01000020.1"/>
</dbReference>
<dbReference type="InterPro" id="IPR021338">
    <property type="entry name" value="DUF2953"/>
</dbReference>
<keyword evidence="2" id="KW-1185">Reference proteome</keyword>
<protein>
    <recommendedName>
        <fullName evidence="3">DUF2953 domain-containing protein</fullName>
    </recommendedName>
</protein>
<dbReference type="Proteomes" id="UP000628775">
    <property type="component" value="Unassembled WGS sequence"/>
</dbReference>
<evidence type="ECO:0000313" key="2">
    <source>
        <dbReference type="Proteomes" id="UP000628775"/>
    </source>
</evidence>
<name>A0A8J3DZW3_9BACL</name>
<dbReference type="AlphaFoldDB" id="A0A8J3DZW3"/>
<reference evidence="1" key="1">
    <citation type="journal article" date="2014" name="Int. J. Syst. Evol. Microbiol.">
        <title>Complete genome sequence of Corynebacterium casei LMG S-19264T (=DSM 44701T), isolated from a smear-ripened cheese.</title>
        <authorList>
            <consortium name="US DOE Joint Genome Institute (JGI-PGF)"/>
            <person name="Walter F."/>
            <person name="Albersmeier A."/>
            <person name="Kalinowski J."/>
            <person name="Ruckert C."/>
        </authorList>
    </citation>
    <scope>NUCLEOTIDE SEQUENCE</scope>
    <source>
        <strain evidence="1">CGMCC 1.15371</strain>
    </source>
</reference>
<organism evidence="1 2">
    <name type="scientific">Pullulanibacillus camelliae</name>
    <dbReference type="NCBI Taxonomy" id="1707096"/>
    <lineage>
        <taxon>Bacteria</taxon>
        <taxon>Bacillati</taxon>
        <taxon>Bacillota</taxon>
        <taxon>Bacilli</taxon>
        <taxon>Bacillales</taxon>
        <taxon>Sporolactobacillaceae</taxon>
        <taxon>Pullulanibacillus</taxon>
    </lineage>
</organism>